<dbReference type="SUPFAM" id="SSF54292">
    <property type="entry name" value="2Fe-2S ferredoxin-like"/>
    <property type="match status" value="1"/>
</dbReference>
<dbReference type="Proteomes" id="UP000325606">
    <property type="component" value="Chromosome"/>
</dbReference>
<dbReference type="EMBL" id="CP044222">
    <property type="protein sequence ID" value="QEW06910.1"/>
    <property type="molecule type" value="Genomic_DNA"/>
</dbReference>
<dbReference type="Pfam" id="PF00111">
    <property type="entry name" value="Fer2"/>
    <property type="match status" value="1"/>
</dbReference>
<keyword evidence="3" id="KW-1185">Reference proteome</keyword>
<dbReference type="InterPro" id="IPR012675">
    <property type="entry name" value="Beta-grasp_dom_sf"/>
</dbReference>
<protein>
    <submittedName>
        <fullName evidence="2">2Fe-2S iron-sulfur cluster binding domain-containing protein</fullName>
    </submittedName>
</protein>
<dbReference type="InterPro" id="IPR001041">
    <property type="entry name" value="2Fe-2S_ferredoxin-type"/>
</dbReference>
<gene>
    <name evidence="2" type="ORF">F5I99_10545</name>
</gene>
<dbReference type="InterPro" id="IPR036010">
    <property type="entry name" value="2Fe-2S_ferredoxin-like_sf"/>
</dbReference>
<dbReference type="GO" id="GO:0051536">
    <property type="term" value="F:iron-sulfur cluster binding"/>
    <property type="evidence" value="ECO:0007669"/>
    <property type="project" value="InterPro"/>
</dbReference>
<evidence type="ECO:0000313" key="2">
    <source>
        <dbReference type="EMBL" id="QEW06910.1"/>
    </source>
</evidence>
<proteinExistence type="predicted"/>
<accession>A0A5J6LE92</accession>
<evidence type="ECO:0000259" key="1">
    <source>
        <dbReference type="PROSITE" id="PS51085"/>
    </source>
</evidence>
<feature type="domain" description="2Fe-2S ferredoxin-type" evidence="1">
    <location>
        <begin position="14"/>
        <end position="107"/>
    </location>
</feature>
<dbReference type="AlphaFoldDB" id="A0A5J6LE92"/>
<name>A0A5J6LE92_9GAMM</name>
<organism evidence="2 3">
    <name type="scientific">Nitrincola iocasae</name>
    <dbReference type="NCBI Taxonomy" id="2614693"/>
    <lineage>
        <taxon>Bacteria</taxon>
        <taxon>Pseudomonadati</taxon>
        <taxon>Pseudomonadota</taxon>
        <taxon>Gammaproteobacteria</taxon>
        <taxon>Oceanospirillales</taxon>
        <taxon>Oceanospirillaceae</taxon>
        <taxon>Nitrincola</taxon>
    </lineage>
</organism>
<sequence>MNKNKTSNASKSDVRYLIRIYDRTETFQAPENRNLLVSMEQTRLAMIGVGCRGGGCGKCRIRVLKGGYNSKRMSRAWISEEEEAQGMVLACRIFARSDMLIVPYPPKLTPGYQMLSHD</sequence>
<evidence type="ECO:0000313" key="3">
    <source>
        <dbReference type="Proteomes" id="UP000325606"/>
    </source>
</evidence>
<dbReference type="RefSeq" id="WP_151055807.1">
    <property type="nucleotide sequence ID" value="NZ_CP044222.1"/>
</dbReference>
<dbReference type="KEGG" id="nik:F5I99_10545"/>
<dbReference type="PROSITE" id="PS51085">
    <property type="entry name" value="2FE2S_FER_2"/>
    <property type="match status" value="1"/>
</dbReference>
<reference evidence="2 3" key="1">
    <citation type="submission" date="2019-09" db="EMBL/GenBank/DDBJ databases">
        <title>Nitrincola iocasae sp. nov., a bacterium isolated from the sediment collected at a cold seep field in South China Sea.</title>
        <authorList>
            <person name="Zhang H."/>
            <person name="Wang H."/>
            <person name="Li C."/>
        </authorList>
    </citation>
    <scope>NUCLEOTIDE SEQUENCE [LARGE SCALE GENOMIC DNA]</scope>
    <source>
        <strain evidence="2 3">KXZD1103</strain>
    </source>
</reference>
<dbReference type="Gene3D" id="3.10.20.30">
    <property type="match status" value="1"/>
</dbReference>